<sequence length="99" mass="11075">MANFDYYDDPASSSLVSSTFTRRSADPRFETRLLSTWSDVPRPLYVGPYATSNKLQVSKLVEPREPWDETTLVAELAANWDDYNLFAAIGPSDATLPVV</sequence>
<evidence type="ECO:0000313" key="3">
    <source>
        <dbReference type="Proteomes" id="UP000288168"/>
    </source>
</evidence>
<organism evidence="2 3">
    <name type="scientific">Fusarium duplospermum</name>
    <dbReference type="NCBI Taxonomy" id="1325734"/>
    <lineage>
        <taxon>Eukaryota</taxon>
        <taxon>Fungi</taxon>
        <taxon>Dikarya</taxon>
        <taxon>Ascomycota</taxon>
        <taxon>Pezizomycotina</taxon>
        <taxon>Sordariomycetes</taxon>
        <taxon>Hypocreomycetidae</taxon>
        <taxon>Hypocreales</taxon>
        <taxon>Nectriaceae</taxon>
        <taxon>Fusarium</taxon>
        <taxon>Fusarium solani species complex</taxon>
    </lineage>
</organism>
<reference evidence="2 3" key="1">
    <citation type="submission" date="2017-06" db="EMBL/GenBank/DDBJ databases">
        <title>Comparative genomic analysis of Ambrosia Fusariam Clade fungi.</title>
        <authorList>
            <person name="Stajich J.E."/>
            <person name="Carrillo J."/>
            <person name="Kijimoto T."/>
            <person name="Eskalen A."/>
            <person name="O'Donnell K."/>
            <person name="Kasson M."/>
        </authorList>
    </citation>
    <scope>NUCLEOTIDE SEQUENCE [LARGE SCALE GENOMIC DNA]</scope>
    <source>
        <strain evidence="2 3">NRRL62584</strain>
    </source>
</reference>
<evidence type="ECO:0000313" key="2">
    <source>
        <dbReference type="EMBL" id="RSL60247.1"/>
    </source>
</evidence>
<proteinExistence type="predicted"/>
<dbReference type="Proteomes" id="UP000288168">
    <property type="component" value="Unassembled WGS sequence"/>
</dbReference>
<keyword evidence="3" id="KW-1185">Reference proteome</keyword>
<gene>
    <name evidence="2" type="ORF">CEP54_006918</name>
</gene>
<feature type="compositionally biased region" description="Polar residues" evidence="1">
    <location>
        <begin position="11"/>
        <end position="22"/>
    </location>
</feature>
<protein>
    <submittedName>
        <fullName evidence="2">Uncharacterized protein</fullName>
    </submittedName>
</protein>
<accession>A0A428Q4M5</accession>
<name>A0A428Q4M5_9HYPO</name>
<dbReference type="AlphaFoldDB" id="A0A428Q4M5"/>
<comment type="caution">
    <text evidence="2">The sequence shown here is derived from an EMBL/GenBank/DDBJ whole genome shotgun (WGS) entry which is preliminary data.</text>
</comment>
<dbReference type="EMBL" id="NKCI01000060">
    <property type="protein sequence ID" value="RSL60247.1"/>
    <property type="molecule type" value="Genomic_DNA"/>
</dbReference>
<feature type="region of interest" description="Disordered" evidence="1">
    <location>
        <begin position="1"/>
        <end position="23"/>
    </location>
</feature>
<evidence type="ECO:0000256" key="1">
    <source>
        <dbReference type="SAM" id="MobiDB-lite"/>
    </source>
</evidence>